<accession>W6M3A5</accession>
<dbReference type="SUPFAM" id="SSF53955">
    <property type="entry name" value="Lysozyme-like"/>
    <property type="match status" value="1"/>
</dbReference>
<feature type="signal peptide" evidence="3">
    <location>
        <begin position="1"/>
        <end position="22"/>
    </location>
</feature>
<dbReference type="RefSeq" id="WP_071244034.1">
    <property type="nucleotide sequence ID" value="NZ_CBTJ020000030.1"/>
</dbReference>
<dbReference type="PANTHER" id="PTHR37423:SF2">
    <property type="entry name" value="MEMBRANE-BOUND LYTIC MUREIN TRANSGLYCOSYLASE C"/>
    <property type="match status" value="1"/>
</dbReference>
<evidence type="ECO:0000259" key="4">
    <source>
        <dbReference type="Pfam" id="PF01464"/>
    </source>
</evidence>
<evidence type="ECO:0000256" key="3">
    <source>
        <dbReference type="SAM" id="SignalP"/>
    </source>
</evidence>
<evidence type="ECO:0000313" key="5">
    <source>
        <dbReference type="EMBL" id="CDI02101.1"/>
    </source>
</evidence>
<dbReference type="Gene3D" id="1.10.530.10">
    <property type="match status" value="1"/>
</dbReference>
<dbReference type="Gene3D" id="1.25.40.10">
    <property type="entry name" value="Tetratricopeptide repeat domain"/>
    <property type="match status" value="1"/>
</dbReference>
<name>W6M3A5_9GAMM</name>
<protein>
    <submittedName>
        <fullName evidence="5">Lytic transglycosylase catalytic</fullName>
    </submittedName>
</protein>
<dbReference type="InterPro" id="IPR023346">
    <property type="entry name" value="Lysozyme-like_dom_sf"/>
</dbReference>
<dbReference type="PANTHER" id="PTHR37423">
    <property type="entry name" value="SOLUBLE LYTIC MUREIN TRANSGLYCOSYLASE-RELATED"/>
    <property type="match status" value="1"/>
</dbReference>
<comment type="caution">
    <text evidence="5">The sequence shown here is derived from an EMBL/GenBank/DDBJ whole genome shotgun (WGS) entry which is preliminary data.</text>
</comment>
<comment type="similarity">
    <text evidence="1">Belongs to the transglycosylase Slt family.</text>
</comment>
<dbReference type="EMBL" id="CBTJ020000030">
    <property type="protein sequence ID" value="CDI02101.1"/>
    <property type="molecule type" value="Genomic_DNA"/>
</dbReference>
<dbReference type="InterPro" id="IPR011990">
    <property type="entry name" value="TPR-like_helical_dom_sf"/>
</dbReference>
<dbReference type="AlphaFoldDB" id="W6M3A5"/>
<dbReference type="Proteomes" id="UP000035760">
    <property type="component" value="Unassembled WGS sequence"/>
</dbReference>
<feature type="domain" description="Transglycosylase SLT" evidence="4">
    <location>
        <begin position="169"/>
        <end position="263"/>
    </location>
</feature>
<feature type="region of interest" description="Disordered" evidence="2">
    <location>
        <begin position="128"/>
        <end position="157"/>
    </location>
</feature>
<reference evidence="5" key="1">
    <citation type="submission" date="2013-07" db="EMBL/GenBank/DDBJ databases">
        <authorList>
            <person name="McIlroy S."/>
        </authorList>
    </citation>
    <scope>NUCLEOTIDE SEQUENCE [LARGE SCALE GENOMIC DNA]</scope>
    <source>
        <strain evidence="5">Run_A_D11</strain>
    </source>
</reference>
<dbReference type="SUPFAM" id="SSF81901">
    <property type="entry name" value="HCP-like"/>
    <property type="match status" value="1"/>
</dbReference>
<dbReference type="Pfam" id="PF08238">
    <property type="entry name" value="Sel1"/>
    <property type="match status" value="2"/>
</dbReference>
<dbReference type="InterPro" id="IPR006597">
    <property type="entry name" value="Sel1-like"/>
</dbReference>
<reference evidence="5" key="2">
    <citation type="submission" date="2014-03" db="EMBL/GenBank/DDBJ databases">
        <title>Candidatus Competibacter-lineage genomes retrieved from metagenomes reveal functional metabolic diversity.</title>
        <authorList>
            <person name="McIlroy S.J."/>
            <person name="Albertsen M."/>
            <person name="Andresen E.K."/>
            <person name="Saunders A.M."/>
            <person name="Kristiansen R."/>
            <person name="Stokholm-Bjerregaard M."/>
            <person name="Nielsen K.L."/>
            <person name="Nielsen P.H."/>
        </authorList>
    </citation>
    <scope>NUCLEOTIDE SEQUENCE</scope>
    <source>
        <strain evidence="5">Run_A_D11</strain>
    </source>
</reference>
<evidence type="ECO:0000256" key="1">
    <source>
        <dbReference type="ARBA" id="ARBA00007734"/>
    </source>
</evidence>
<dbReference type="Pfam" id="PF01464">
    <property type="entry name" value="SLT"/>
    <property type="match status" value="1"/>
</dbReference>
<keyword evidence="6" id="KW-1185">Reference proteome</keyword>
<dbReference type="OrthoDB" id="92254at2"/>
<gene>
    <name evidence="5" type="ORF">BN873_240049</name>
</gene>
<dbReference type="InterPro" id="IPR008258">
    <property type="entry name" value="Transglycosylase_SLT_dom_1"/>
</dbReference>
<dbReference type="CDD" id="cd00254">
    <property type="entry name" value="LT-like"/>
    <property type="match status" value="1"/>
</dbReference>
<proteinExistence type="inferred from homology"/>
<sequence>MKLRYRLVLFGLIPVWGAAAQAASAGPDWLKLIKAAPVVQADWATRYEHGEGVSQDYGRAMQLYCAAARRGYVPALYQLGWMYANGRGVARDDAQAAAWFRLAAGKGDGPSKQMLARVNNPAKMARATCAEPVDPTRRPSPPPVRLVAPRRPVPSSPGRARVEALVKHIAPSYGLEPSLVLAVIEAESGFNSQARSVKDAQGLMQLIPGTAQRFGVADPYDPVQNLHGGMAYLRWLLAYFRGDVRLTLAGYNAGEGAVVRYRGVPPYAETRAYVERITRTYGQLTHPLVAPVARPGPLLQPPFLAGSAMASSRPLVDLAGGDGRSVPPWSVVGGKLVLPNRVAPNGPDSIMPSTP</sequence>
<evidence type="ECO:0000313" key="6">
    <source>
        <dbReference type="Proteomes" id="UP000035760"/>
    </source>
</evidence>
<organism evidence="5 6">
    <name type="scientific">Candidatus Competibacter denitrificans Run_A_D11</name>
    <dbReference type="NCBI Taxonomy" id="1400863"/>
    <lineage>
        <taxon>Bacteria</taxon>
        <taxon>Pseudomonadati</taxon>
        <taxon>Pseudomonadota</taxon>
        <taxon>Gammaproteobacteria</taxon>
        <taxon>Candidatus Competibacteraceae</taxon>
        <taxon>Candidatus Competibacter</taxon>
    </lineage>
</organism>
<keyword evidence="3" id="KW-0732">Signal</keyword>
<dbReference type="SMART" id="SM00671">
    <property type="entry name" value="SEL1"/>
    <property type="match status" value="2"/>
</dbReference>
<evidence type="ECO:0000256" key="2">
    <source>
        <dbReference type="SAM" id="MobiDB-lite"/>
    </source>
</evidence>
<feature type="chain" id="PRO_5004879943" evidence="3">
    <location>
        <begin position="23"/>
        <end position="355"/>
    </location>
</feature>
<dbReference type="STRING" id="1400863.BN873_240049"/>